<protein>
    <submittedName>
        <fullName evidence="2">Uncharacterized protein</fullName>
    </submittedName>
</protein>
<comment type="caution">
    <text evidence="2">The sequence shown here is derived from an EMBL/GenBank/DDBJ whole genome shotgun (WGS) entry which is preliminary data.</text>
</comment>
<reference evidence="2" key="1">
    <citation type="journal article" date="2015" name="Nature">
        <title>Complex archaea that bridge the gap between prokaryotes and eukaryotes.</title>
        <authorList>
            <person name="Spang A."/>
            <person name="Saw J.H."/>
            <person name="Jorgensen S.L."/>
            <person name="Zaremba-Niedzwiedzka K."/>
            <person name="Martijn J."/>
            <person name="Lind A.E."/>
            <person name="van Eijk R."/>
            <person name="Schleper C."/>
            <person name="Guy L."/>
            <person name="Ettema T.J."/>
        </authorList>
    </citation>
    <scope>NUCLEOTIDE SEQUENCE</scope>
</reference>
<dbReference type="EMBL" id="LAZR01040258">
    <property type="protein sequence ID" value="KKL14935.1"/>
    <property type="molecule type" value="Genomic_DNA"/>
</dbReference>
<sequence length="145" mass="16578">MMKSSPATMRIAPGNETEMSSKKELERELWESKARVVSLEEQVVLARLDKQELQLQVNKLQDAVLSIQAPEAYRDQRVKEYEEDSIPVSAEEKEKRDIQAKVYRDYMNGMEGPLFRGPEELDDLLESSLLRGDHSPSSLHGNNES</sequence>
<feature type="region of interest" description="Disordered" evidence="1">
    <location>
        <begin position="1"/>
        <end position="24"/>
    </location>
</feature>
<accession>A0A0F9AZW0</accession>
<dbReference type="AlphaFoldDB" id="A0A0F9AZW0"/>
<evidence type="ECO:0000256" key="1">
    <source>
        <dbReference type="SAM" id="MobiDB-lite"/>
    </source>
</evidence>
<evidence type="ECO:0000313" key="2">
    <source>
        <dbReference type="EMBL" id="KKL14935.1"/>
    </source>
</evidence>
<organism evidence="2">
    <name type="scientific">marine sediment metagenome</name>
    <dbReference type="NCBI Taxonomy" id="412755"/>
    <lineage>
        <taxon>unclassified sequences</taxon>
        <taxon>metagenomes</taxon>
        <taxon>ecological metagenomes</taxon>
    </lineage>
</organism>
<name>A0A0F9AZW0_9ZZZZ</name>
<proteinExistence type="predicted"/>
<gene>
    <name evidence="2" type="ORF">LCGC14_2510630</name>
</gene>